<dbReference type="Pfam" id="PF13822">
    <property type="entry name" value="ACC_epsilon"/>
    <property type="match status" value="1"/>
</dbReference>
<evidence type="ECO:0000256" key="1">
    <source>
        <dbReference type="SAM" id="MobiDB-lite"/>
    </source>
</evidence>
<evidence type="ECO:0000313" key="2">
    <source>
        <dbReference type="EMBL" id="MBB6471980.1"/>
    </source>
</evidence>
<reference evidence="2 3" key="1">
    <citation type="submission" date="2020-08" db="EMBL/GenBank/DDBJ databases">
        <title>Sequencing the genomes of 1000 actinobacteria strains.</title>
        <authorList>
            <person name="Klenk H.-P."/>
        </authorList>
    </citation>
    <scope>NUCLEOTIDE SEQUENCE [LARGE SCALE GENOMIC DNA]</scope>
    <source>
        <strain evidence="2 3">DSM 44936</strain>
    </source>
</reference>
<dbReference type="EMBL" id="JACHIU010000001">
    <property type="protein sequence ID" value="MBB6471980.1"/>
    <property type="molecule type" value="Genomic_DNA"/>
</dbReference>
<dbReference type="GO" id="GO:0004658">
    <property type="term" value="F:propionyl-CoA carboxylase activity"/>
    <property type="evidence" value="ECO:0007669"/>
    <property type="project" value="InterPro"/>
</dbReference>
<dbReference type="RefSeq" id="WP_184979116.1">
    <property type="nucleotide sequence ID" value="NZ_BAAALO010000050.1"/>
</dbReference>
<organism evidence="2 3">
    <name type="scientific">Sphaerisporangium rubeum</name>
    <dbReference type="NCBI Taxonomy" id="321317"/>
    <lineage>
        <taxon>Bacteria</taxon>
        <taxon>Bacillati</taxon>
        <taxon>Actinomycetota</taxon>
        <taxon>Actinomycetes</taxon>
        <taxon>Streptosporangiales</taxon>
        <taxon>Streptosporangiaceae</taxon>
        <taxon>Sphaerisporangium</taxon>
    </lineage>
</organism>
<keyword evidence="3" id="KW-1185">Reference proteome</keyword>
<evidence type="ECO:0008006" key="4">
    <source>
        <dbReference type="Google" id="ProtNLM"/>
    </source>
</evidence>
<feature type="region of interest" description="Disordered" evidence="1">
    <location>
        <begin position="30"/>
        <end position="67"/>
    </location>
</feature>
<protein>
    <recommendedName>
        <fullName evidence="4">Acyl-CoA carboxylase subunit epsilon</fullName>
    </recommendedName>
</protein>
<evidence type="ECO:0000313" key="3">
    <source>
        <dbReference type="Proteomes" id="UP000555564"/>
    </source>
</evidence>
<name>A0A7X0M554_9ACTN</name>
<dbReference type="InterPro" id="IPR032716">
    <property type="entry name" value="ACC_epsilon"/>
</dbReference>
<sequence>MEQPYLRVVRGDATPEELAALVIALTTRDAAPERTPRKPAMWRSPAHQMRTGLPHGPGAWRASSRPH</sequence>
<dbReference type="GO" id="GO:0003989">
    <property type="term" value="F:acetyl-CoA carboxylase activity"/>
    <property type="evidence" value="ECO:0007669"/>
    <property type="project" value="InterPro"/>
</dbReference>
<comment type="caution">
    <text evidence="2">The sequence shown here is derived from an EMBL/GenBank/DDBJ whole genome shotgun (WGS) entry which is preliminary data.</text>
</comment>
<accession>A0A7X0M554</accession>
<dbReference type="AlphaFoldDB" id="A0A7X0M554"/>
<gene>
    <name evidence="2" type="ORF">BJ992_001411</name>
</gene>
<proteinExistence type="predicted"/>
<dbReference type="Proteomes" id="UP000555564">
    <property type="component" value="Unassembled WGS sequence"/>
</dbReference>